<gene>
    <name evidence="2" type="ordered locus">Tcur_0781</name>
</gene>
<dbReference type="InterPro" id="IPR001680">
    <property type="entry name" value="WD40_rpt"/>
</dbReference>
<evidence type="ECO:0000313" key="3">
    <source>
        <dbReference type="Proteomes" id="UP000001918"/>
    </source>
</evidence>
<dbReference type="SMART" id="SM00320">
    <property type="entry name" value="WD40"/>
    <property type="match status" value="3"/>
</dbReference>
<dbReference type="SUPFAM" id="SSF50998">
    <property type="entry name" value="Quinoprotein alcohol dehydrogenase-like"/>
    <property type="match status" value="1"/>
</dbReference>
<dbReference type="InterPro" id="IPR015943">
    <property type="entry name" value="WD40/YVTN_repeat-like_dom_sf"/>
</dbReference>
<keyword evidence="3" id="KW-1185">Reference proteome</keyword>
<protein>
    <submittedName>
        <fullName evidence="2">WD-40 repeat protein</fullName>
    </submittedName>
</protein>
<dbReference type="Gene3D" id="2.130.10.10">
    <property type="entry name" value="YVTN repeat-like/Quinoprotein amine dehydrogenase"/>
    <property type="match status" value="1"/>
</dbReference>
<organism evidence="2 3">
    <name type="scientific">Thermomonospora curvata (strain ATCC 19995 / DSM 43183 / JCM 3096 / KCTC 9072 / NBRC 15933 / NCIMB 10081 / Henssen B9)</name>
    <dbReference type="NCBI Taxonomy" id="471852"/>
    <lineage>
        <taxon>Bacteria</taxon>
        <taxon>Bacillati</taxon>
        <taxon>Actinomycetota</taxon>
        <taxon>Actinomycetes</taxon>
        <taxon>Streptosporangiales</taxon>
        <taxon>Thermomonosporaceae</taxon>
        <taxon>Thermomonospora</taxon>
    </lineage>
</organism>
<dbReference type="HOGENOM" id="CLU_351191_0_0_11"/>
<dbReference type="Pfam" id="PF00400">
    <property type="entry name" value="WD40"/>
    <property type="match status" value="1"/>
</dbReference>
<dbReference type="KEGG" id="tcu:Tcur_0781"/>
<feature type="repeat" description="WD" evidence="1">
    <location>
        <begin position="585"/>
        <end position="617"/>
    </location>
</feature>
<keyword evidence="1" id="KW-0853">WD repeat</keyword>
<dbReference type="EMBL" id="CP001738">
    <property type="protein sequence ID" value="ACY96373.1"/>
    <property type="molecule type" value="Genomic_DNA"/>
</dbReference>
<dbReference type="AlphaFoldDB" id="D1A5L3"/>
<sequence length="711" mass="73172">MTVPPETLPTVGAGREPAAAAVMAWLMDPSCPRLCLVTGSPATGKSSLVAWVALNSLRTGGAHAIFSARGMTLQAATWAVAEQLALPGGGPESLVERVVSDSRPVTLIVGELDECGVRMDGTEAAVIIERLLSPLLELPHVRLLVEGRPPTVEPLTLYPAETIDLDAPSLTTRQGFTAWLRQVAARRGVSDPAVVEAAATLYPNVGLAEPALRAGPGEDVPLRWLRTVPPQAWPALEALAGAYAPIGLHVWRAWTVALAGDAARGQAALSLAEPPATRIGDRYVLDCRILRERIRGLRDAATAAQVAGLLGHALFNTLPVAGGAVDWPSADPYAAAQILRHAAATGVAERLLGDPGCVVHADPIAVTAALEDLGDRAPAALTRAWEFAGPALLETSEPAERAAMLHLAARCTGGTDLAGRLAGYAAAAPWTTRWADARPGDFGTGKWAGPVDAMAFAPAGDGSRLQVAGTGTLRLLSPVDGRPVGRSPRRIPVVRALLAFTDGSALCLDGDGGLTSVQDAQDRPGAGSAAEQVRALVSGHRTAPLSALAADESGRGHVVAGDRSGTLHLWRPGAGDPGPLTWTPHLGPVTAVTCLRTRPGGHLVISGGADGAVRLWSPGEKGVDGDALLQRDCPVTAVAAAPGANGALIAAGWADGFLALWRPSTDQVLIVRLGFPVNALALAGDGTLFAGGPHGVCALGIRFDRLPRLPS</sequence>
<dbReference type="RefSeq" id="WP_012851157.1">
    <property type="nucleotide sequence ID" value="NC_013510.1"/>
</dbReference>
<proteinExistence type="predicted"/>
<dbReference type="SUPFAM" id="SSF52540">
    <property type="entry name" value="P-loop containing nucleoside triphosphate hydrolases"/>
    <property type="match status" value="1"/>
</dbReference>
<dbReference type="STRING" id="471852.Tcur_0781"/>
<evidence type="ECO:0000313" key="2">
    <source>
        <dbReference type="EMBL" id="ACY96373.1"/>
    </source>
</evidence>
<reference evidence="2 3" key="1">
    <citation type="journal article" date="2011" name="Stand. Genomic Sci.">
        <title>Complete genome sequence of Thermomonospora curvata type strain (B9).</title>
        <authorList>
            <person name="Chertkov O."/>
            <person name="Sikorski J."/>
            <person name="Nolan M."/>
            <person name="Lapidus A."/>
            <person name="Lucas S."/>
            <person name="Del Rio T.G."/>
            <person name="Tice H."/>
            <person name="Cheng J.F."/>
            <person name="Goodwin L."/>
            <person name="Pitluck S."/>
            <person name="Liolios K."/>
            <person name="Ivanova N."/>
            <person name="Mavromatis K."/>
            <person name="Mikhailova N."/>
            <person name="Ovchinnikova G."/>
            <person name="Pati A."/>
            <person name="Chen A."/>
            <person name="Palaniappan K."/>
            <person name="Djao O.D."/>
            <person name="Land M."/>
            <person name="Hauser L."/>
            <person name="Chang Y.J."/>
            <person name="Jeffries C.D."/>
            <person name="Brettin T."/>
            <person name="Han C."/>
            <person name="Detter J.C."/>
            <person name="Rohde M."/>
            <person name="Goker M."/>
            <person name="Woyke T."/>
            <person name="Bristow J."/>
            <person name="Eisen J.A."/>
            <person name="Markowitz V."/>
            <person name="Hugenholtz P."/>
            <person name="Klenk H.P."/>
            <person name="Kyrpides N.C."/>
        </authorList>
    </citation>
    <scope>NUCLEOTIDE SEQUENCE [LARGE SCALE GENOMIC DNA]</scope>
    <source>
        <strain evidence="3">ATCC 19995 / DSM 43183 / JCM 3096 / KCTC 9072 / NBRC 15933 / NCIMB 10081 / Henssen B9</strain>
    </source>
</reference>
<dbReference type="OrthoDB" id="3443514at2"/>
<dbReference type="eggNOG" id="COG2319">
    <property type="taxonomic scope" value="Bacteria"/>
</dbReference>
<evidence type="ECO:0000256" key="1">
    <source>
        <dbReference type="PROSITE-ProRule" id="PRU00221"/>
    </source>
</evidence>
<dbReference type="PROSITE" id="PS50082">
    <property type="entry name" value="WD_REPEATS_2"/>
    <property type="match status" value="1"/>
</dbReference>
<dbReference type="InterPro" id="IPR011047">
    <property type="entry name" value="Quinoprotein_ADH-like_sf"/>
</dbReference>
<dbReference type="Proteomes" id="UP000001918">
    <property type="component" value="Chromosome"/>
</dbReference>
<accession>D1A5L3</accession>
<name>D1A5L3_THECD</name>
<dbReference type="InterPro" id="IPR027417">
    <property type="entry name" value="P-loop_NTPase"/>
</dbReference>